<name>A0A2R6XIT4_MARPO</name>
<keyword evidence="2" id="KW-1185">Reference proteome</keyword>
<sequence>MMSDSLHHGSTTKHGTMNRVYEADTMHVQEYRGLTQLFSFHSFHYKIELQKSDMSETRERQRMNHFSTATQEPMVAGESVYLDRCINCFK</sequence>
<dbReference type="Proteomes" id="UP000244005">
    <property type="component" value="Unassembled WGS sequence"/>
</dbReference>
<dbReference type="EMBL" id="KZ772685">
    <property type="protein sequence ID" value="PTQ46001.1"/>
    <property type="molecule type" value="Genomic_DNA"/>
</dbReference>
<reference evidence="2" key="1">
    <citation type="journal article" date="2017" name="Cell">
        <title>Insights into land plant evolution garnered from the Marchantia polymorpha genome.</title>
        <authorList>
            <person name="Bowman J.L."/>
            <person name="Kohchi T."/>
            <person name="Yamato K.T."/>
            <person name="Jenkins J."/>
            <person name="Shu S."/>
            <person name="Ishizaki K."/>
            <person name="Yamaoka S."/>
            <person name="Nishihama R."/>
            <person name="Nakamura Y."/>
            <person name="Berger F."/>
            <person name="Adam C."/>
            <person name="Aki S.S."/>
            <person name="Althoff F."/>
            <person name="Araki T."/>
            <person name="Arteaga-Vazquez M.A."/>
            <person name="Balasubrmanian S."/>
            <person name="Barry K."/>
            <person name="Bauer D."/>
            <person name="Boehm C.R."/>
            <person name="Briginshaw L."/>
            <person name="Caballero-Perez J."/>
            <person name="Catarino B."/>
            <person name="Chen F."/>
            <person name="Chiyoda S."/>
            <person name="Chovatia M."/>
            <person name="Davies K.M."/>
            <person name="Delmans M."/>
            <person name="Demura T."/>
            <person name="Dierschke T."/>
            <person name="Dolan L."/>
            <person name="Dorantes-Acosta A.E."/>
            <person name="Eklund D.M."/>
            <person name="Florent S.N."/>
            <person name="Flores-Sandoval E."/>
            <person name="Fujiyama A."/>
            <person name="Fukuzawa H."/>
            <person name="Galik B."/>
            <person name="Grimanelli D."/>
            <person name="Grimwood J."/>
            <person name="Grossniklaus U."/>
            <person name="Hamada T."/>
            <person name="Haseloff J."/>
            <person name="Hetherington A.J."/>
            <person name="Higo A."/>
            <person name="Hirakawa Y."/>
            <person name="Hundley H.N."/>
            <person name="Ikeda Y."/>
            <person name="Inoue K."/>
            <person name="Inoue S.I."/>
            <person name="Ishida S."/>
            <person name="Jia Q."/>
            <person name="Kakita M."/>
            <person name="Kanazawa T."/>
            <person name="Kawai Y."/>
            <person name="Kawashima T."/>
            <person name="Kennedy M."/>
            <person name="Kinose K."/>
            <person name="Kinoshita T."/>
            <person name="Kohara Y."/>
            <person name="Koide E."/>
            <person name="Komatsu K."/>
            <person name="Kopischke S."/>
            <person name="Kubo M."/>
            <person name="Kyozuka J."/>
            <person name="Lagercrantz U."/>
            <person name="Lin S.S."/>
            <person name="Lindquist E."/>
            <person name="Lipzen A.M."/>
            <person name="Lu C.W."/>
            <person name="De Luna E."/>
            <person name="Martienssen R.A."/>
            <person name="Minamino N."/>
            <person name="Mizutani M."/>
            <person name="Mizutani M."/>
            <person name="Mochizuki N."/>
            <person name="Monte I."/>
            <person name="Mosher R."/>
            <person name="Nagasaki H."/>
            <person name="Nakagami H."/>
            <person name="Naramoto S."/>
            <person name="Nishitani K."/>
            <person name="Ohtani M."/>
            <person name="Okamoto T."/>
            <person name="Okumura M."/>
            <person name="Phillips J."/>
            <person name="Pollak B."/>
            <person name="Reinders A."/>
            <person name="Rovekamp M."/>
            <person name="Sano R."/>
            <person name="Sawa S."/>
            <person name="Schmid M.W."/>
            <person name="Shirakawa M."/>
            <person name="Solano R."/>
            <person name="Spunde A."/>
            <person name="Suetsugu N."/>
            <person name="Sugano S."/>
            <person name="Sugiyama A."/>
            <person name="Sun R."/>
            <person name="Suzuki Y."/>
            <person name="Takenaka M."/>
            <person name="Takezawa D."/>
            <person name="Tomogane H."/>
            <person name="Tsuzuki M."/>
            <person name="Ueda T."/>
            <person name="Umeda M."/>
            <person name="Ward J.M."/>
            <person name="Watanabe Y."/>
            <person name="Yazaki K."/>
            <person name="Yokoyama R."/>
            <person name="Yoshitake Y."/>
            <person name="Yotsui I."/>
            <person name="Zachgo S."/>
            <person name="Schmutz J."/>
        </authorList>
    </citation>
    <scope>NUCLEOTIDE SEQUENCE [LARGE SCALE GENOMIC DNA]</scope>
    <source>
        <strain evidence="2">Tak-1</strain>
    </source>
</reference>
<evidence type="ECO:0000313" key="2">
    <source>
        <dbReference type="Proteomes" id="UP000244005"/>
    </source>
</evidence>
<organism evidence="1 2">
    <name type="scientific">Marchantia polymorpha</name>
    <name type="common">Common liverwort</name>
    <name type="synonym">Marchantia aquatica</name>
    <dbReference type="NCBI Taxonomy" id="3197"/>
    <lineage>
        <taxon>Eukaryota</taxon>
        <taxon>Viridiplantae</taxon>
        <taxon>Streptophyta</taxon>
        <taxon>Embryophyta</taxon>
        <taxon>Marchantiophyta</taxon>
        <taxon>Marchantiopsida</taxon>
        <taxon>Marchantiidae</taxon>
        <taxon>Marchantiales</taxon>
        <taxon>Marchantiaceae</taxon>
        <taxon>Marchantia</taxon>
    </lineage>
</organism>
<dbReference type="AlphaFoldDB" id="A0A2R6XIT4"/>
<accession>A0A2R6XIT4</accession>
<protein>
    <submittedName>
        <fullName evidence="1">Uncharacterized protein</fullName>
    </submittedName>
</protein>
<dbReference type="Gramene" id="Mp8g05970.1">
    <property type="protein sequence ID" value="Mp8g05970.1.cds1"/>
    <property type="gene ID" value="Mp8g05970"/>
</dbReference>
<proteinExistence type="predicted"/>
<evidence type="ECO:0000313" key="1">
    <source>
        <dbReference type="EMBL" id="PTQ46001.1"/>
    </source>
</evidence>
<gene>
    <name evidence="1" type="ORF">MARPO_0013s0193</name>
</gene>